<protein>
    <submittedName>
        <fullName evidence="1">Uncharacterized protein</fullName>
    </submittedName>
</protein>
<sequence length="62" mass="6940">MTLITRYQLASRSVADLHALYHEIYDSLVLSHEGSPERRCALASLENILAELHSRALRPPGP</sequence>
<reference evidence="2" key="1">
    <citation type="submission" date="2016-10" db="EMBL/GenBank/DDBJ databases">
        <authorList>
            <person name="Varghese N."/>
            <person name="Submissions S."/>
        </authorList>
    </citation>
    <scope>NUCLEOTIDE SEQUENCE [LARGE SCALE GENOMIC DNA]</scope>
    <source>
        <strain evidence="2">930I</strain>
    </source>
</reference>
<evidence type="ECO:0000313" key="2">
    <source>
        <dbReference type="Proteomes" id="UP000217076"/>
    </source>
</evidence>
<accession>A0A1G8F279</accession>
<keyword evidence="2" id="KW-1185">Reference proteome</keyword>
<dbReference type="OrthoDB" id="7869763at2"/>
<dbReference type="Proteomes" id="UP000217076">
    <property type="component" value="Unassembled WGS sequence"/>
</dbReference>
<dbReference type="EMBL" id="FNCV01000012">
    <property type="protein sequence ID" value="SDH76263.1"/>
    <property type="molecule type" value="Genomic_DNA"/>
</dbReference>
<name>A0A1G8F279_9PROT</name>
<evidence type="ECO:0000313" key="1">
    <source>
        <dbReference type="EMBL" id="SDH76263.1"/>
    </source>
</evidence>
<proteinExistence type="predicted"/>
<organism evidence="1 2">
    <name type="scientific">Roseospirillum parvum</name>
    <dbReference type="NCBI Taxonomy" id="83401"/>
    <lineage>
        <taxon>Bacteria</taxon>
        <taxon>Pseudomonadati</taxon>
        <taxon>Pseudomonadota</taxon>
        <taxon>Alphaproteobacteria</taxon>
        <taxon>Rhodospirillales</taxon>
        <taxon>Rhodospirillaceae</taxon>
        <taxon>Roseospirillum</taxon>
    </lineage>
</organism>
<dbReference type="STRING" id="83401.SAMN05421742_1124"/>
<dbReference type="AlphaFoldDB" id="A0A1G8F279"/>
<gene>
    <name evidence="1" type="ORF">SAMN05421742_1124</name>
</gene>
<dbReference type="RefSeq" id="WP_092621345.1">
    <property type="nucleotide sequence ID" value="NZ_FNCV01000012.1"/>
</dbReference>